<proteinExistence type="predicted"/>
<dbReference type="GeneID" id="39499044"/>
<protein>
    <submittedName>
        <fullName evidence="1">Uncharacterized protein</fullName>
    </submittedName>
</protein>
<name>A0A7D8D716_9BACI</name>
<comment type="caution">
    <text evidence="1">The sequence shown here is derived from an EMBL/GenBank/DDBJ whole genome shotgun (WGS) entry which is preliminary data.</text>
</comment>
<evidence type="ECO:0000313" key="2">
    <source>
        <dbReference type="Proteomes" id="UP000194422"/>
    </source>
</evidence>
<sequence length="73" mass="8638">MKIYVVEQIRCFINSKVVLTTIDQDEALRKFKSDVGANTLQVWEEGKRLIYIEPFRCGYRVEGELKEIEEKLQ</sequence>
<accession>A0A7D8D716</accession>
<reference evidence="1 2" key="1">
    <citation type="submission" date="2017-04" db="EMBL/GenBank/DDBJ databases">
        <authorList>
            <person name="Criscuolo A."/>
        </authorList>
    </citation>
    <scope>NUCLEOTIDE SEQUENCE [LARGE SCALE GENOMIC DNA]</scope>
    <source>
        <strain evidence="1">16-00174</strain>
    </source>
</reference>
<dbReference type="Proteomes" id="UP000194422">
    <property type="component" value="Unassembled WGS sequence"/>
</dbReference>
<dbReference type="AlphaFoldDB" id="A0A7D8D716"/>
<gene>
    <name evidence="1" type="ORF">BACERE00174_00025</name>
</gene>
<organism evidence="1 2">
    <name type="scientific">Bacillus paranthracis</name>
    <dbReference type="NCBI Taxonomy" id="2026186"/>
    <lineage>
        <taxon>Bacteria</taxon>
        <taxon>Bacillati</taxon>
        <taxon>Bacillota</taxon>
        <taxon>Bacilli</taxon>
        <taxon>Bacillales</taxon>
        <taxon>Bacillaceae</taxon>
        <taxon>Bacillus</taxon>
        <taxon>Bacillus cereus group</taxon>
    </lineage>
</organism>
<dbReference type="EMBL" id="FWYW01000006">
    <property type="protein sequence ID" value="SMD58815.1"/>
    <property type="molecule type" value="Genomic_DNA"/>
</dbReference>
<evidence type="ECO:0000313" key="1">
    <source>
        <dbReference type="EMBL" id="SMD58815.1"/>
    </source>
</evidence>
<dbReference type="RefSeq" id="WP_000708792.1">
    <property type="nucleotide sequence ID" value="NZ_FWYW01000006.1"/>
</dbReference>